<keyword evidence="2" id="KW-0489">Methyltransferase</keyword>
<gene>
    <name evidence="5" type="ORF">UFOPK1493_01366</name>
</gene>
<accession>A0A6J6CVV3</accession>
<organism evidence="5">
    <name type="scientific">freshwater metagenome</name>
    <dbReference type="NCBI Taxonomy" id="449393"/>
    <lineage>
        <taxon>unclassified sequences</taxon>
        <taxon>metagenomes</taxon>
        <taxon>ecological metagenomes</taxon>
    </lineage>
</organism>
<evidence type="ECO:0000256" key="2">
    <source>
        <dbReference type="ARBA" id="ARBA00022603"/>
    </source>
</evidence>
<feature type="compositionally biased region" description="Basic and acidic residues" evidence="4">
    <location>
        <begin position="1"/>
        <end position="18"/>
    </location>
</feature>
<dbReference type="GO" id="GO:0008168">
    <property type="term" value="F:methyltransferase activity"/>
    <property type="evidence" value="ECO:0007669"/>
    <property type="project" value="UniProtKB-KW"/>
</dbReference>
<evidence type="ECO:0000256" key="4">
    <source>
        <dbReference type="SAM" id="MobiDB-lite"/>
    </source>
</evidence>
<sequence>MTERRRGGSSRRGADRSRSTIGQRPWKVVERRFAPTEVISADEVEAIHVAASSILEDVGIRVLDDEARRRYREAGATVDELQVRLDREMVAAFLSSVPETFVLRSRNPERDLPVGGRHTIFCSTGGPAFVMDNERGRRSGTYAEFCDYLRVVQSLDIVHQEGGGPFEALDLPAHDRHLDHYFAQITLMDKNWQPQSLGRLRVLDALDMTAIALGVSRDDMCSITALSGVINTNSPLQLDSPMAQGLIALAEHQQVSVVTPFTLAGAMGPVTLAGSLALQHAEAMAVIVLTQIVRPGSPAMYGGFTSNVDMRSGSPAFGTPEYALAAQASGQLARRIGVPFRSSNTTAANDVDAQAAYESQMSLWGALAGGAHMVLHAAGWIGGGLAASFEKLILDAEMLQMMAAYFEGFSVDEADLGLAAIRDVGPGGHFFAAAHTLERYQTAFYTPILSNWDNYETWVERGRVDARTRAGEIWRSLLDAYEPPPIDDAVVAELTEFVARRKLEGGAPMN</sequence>
<keyword evidence="3" id="KW-0808">Transferase</keyword>
<dbReference type="GO" id="GO:0015948">
    <property type="term" value="P:methanogenesis"/>
    <property type="evidence" value="ECO:0007669"/>
    <property type="project" value="InterPro"/>
</dbReference>
<name>A0A6J6CVV3_9ZZZZ</name>
<dbReference type="AlphaFoldDB" id="A0A6J6CVV3"/>
<dbReference type="InterPro" id="IPR010426">
    <property type="entry name" value="MTTB_MeTrfase"/>
</dbReference>
<evidence type="ECO:0000256" key="3">
    <source>
        <dbReference type="ARBA" id="ARBA00022679"/>
    </source>
</evidence>
<dbReference type="GO" id="GO:0032259">
    <property type="term" value="P:methylation"/>
    <property type="evidence" value="ECO:0007669"/>
    <property type="project" value="UniProtKB-KW"/>
</dbReference>
<evidence type="ECO:0000313" key="5">
    <source>
        <dbReference type="EMBL" id="CAB4555266.1"/>
    </source>
</evidence>
<dbReference type="Gene3D" id="3.20.20.480">
    <property type="entry name" value="Trimethylamine methyltransferase-like"/>
    <property type="match status" value="1"/>
</dbReference>
<protein>
    <submittedName>
        <fullName evidence="5">Unannotated protein</fullName>
    </submittedName>
</protein>
<dbReference type="PIRSF" id="PIRSF037567">
    <property type="entry name" value="MTTB_MeTrfase"/>
    <property type="match status" value="1"/>
</dbReference>
<proteinExistence type="inferred from homology"/>
<reference evidence="5" key="1">
    <citation type="submission" date="2020-05" db="EMBL/GenBank/DDBJ databases">
        <authorList>
            <person name="Chiriac C."/>
            <person name="Salcher M."/>
            <person name="Ghai R."/>
            <person name="Kavagutti S V."/>
        </authorList>
    </citation>
    <scope>NUCLEOTIDE SEQUENCE</scope>
</reference>
<dbReference type="EMBL" id="CAEZSR010000039">
    <property type="protein sequence ID" value="CAB4555266.1"/>
    <property type="molecule type" value="Genomic_DNA"/>
</dbReference>
<evidence type="ECO:0000256" key="1">
    <source>
        <dbReference type="ARBA" id="ARBA00007137"/>
    </source>
</evidence>
<dbReference type="InterPro" id="IPR038601">
    <property type="entry name" value="MttB-like_sf"/>
</dbReference>
<comment type="similarity">
    <text evidence="1">Belongs to the trimethylamine methyltransferase family.</text>
</comment>
<dbReference type="Pfam" id="PF06253">
    <property type="entry name" value="MTTB"/>
    <property type="match status" value="1"/>
</dbReference>
<feature type="region of interest" description="Disordered" evidence="4">
    <location>
        <begin position="1"/>
        <end position="21"/>
    </location>
</feature>